<dbReference type="Pfam" id="PF00881">
    <property type="entry name" value="Nitroreductase"/>
    <property type="match status" value="1"/>
</dbReference>
<dbReference type="SUPFAM" id="SSF55469">
    <property type="entry name" value="FMN-dependent nitroreductase-like"/>
    <property type="match status" value="1"/>
</dbReference>
<name>A0A2X2T2W3_CAPOC</name>
<accession>A0A2X2T2W3</accession>
<dbReference type="InterPro" id="IPR033878">
    <property type="entry name" value="NfsB-like"/>
</dbReference>
<feature type="domain" description="Nitroreductase" evidence="4">
    <location>
        <begin position="8"/>
        <end position="173"/>
    </location>
</feature>
<dbReference type="AlphaFoldDB" id="A0A2X2T2W3"/>
<dbReference type="RefSeq" id="WP_111972330.1">
    <property type="nucleotide sequence ID" value="NZ_UAVS01000001.1"/>
</dbReference>
<sequence length="201" mass="22867">MDFLKLAQTRYTTKHYSSKRVSDEDIAKLKEILRLAPSSINSQPWQFVFISDEATKEAFAKVSLTNEERVRKASHLLVFMANSALPSFEEKLVKAATEMGRLGFYQKMQKPKGDVGLYAWINNQVYIALGFFLSACASMGIDSTPMEGIVNTEYDKLLNEPQYTTLFAVAIGYRDPEDSNQLHLRPKSRLPLEEVVKDFKL</sequence>
<dbReference type="InterPro" id="IPR029479">
    <property type="entry name" value="Nitroreductase"/>
</dbReference>
<evidence type="ECO:0000256" key="3">
    <source>
        <dbReference type="ARBA" id="ARBA00023002"/>
    </source>
</evidence>
<dbReference type="Gene3D" id="3.40.109.10">
    <property type="entry name" value="NADH Oxidase"/>
    <property type="match status" value="1"/>
</dbReference>
<dbReference type="InterPro" id="IPR000415">
    <property type="entry name" value="Nitroreductase-like"/>
</dbReference>
<dbReference type="EC" id="1.-.-.-" evidence="5"/>
<evidence type="ECO:0000313" key="6">
    <source>
        <dbReference type="Proteomes" id="UP000250169"/>
    </source>
</evidence>
<gene>
    <name evidence="5" type="primary">nfnB</name>
    <name evidence="5" type="ORF">NCTC11545_00827</name>
</gene>
<evidence type="ECO:0000256" key="1">
    <source>
        <dbReference type="ARBA" id="ARBA00007118"/>
    </source>
</evidence>
<dbReference type="Proteomes" id="UP000250169">
    <property type="component" value="Unassembled WGS sequence"/>
</dbReference>
<comment type="similarity">
    <text evidence="1">Belongs to the nitroreductase family.</text>
</comment>
<dbReference type="PANTHER" id="PTHR43673">
    <property type="entry name" value="NAD(P)H NITROREDUCTASE YDGI-RELATED"/>
    <property type="match status" value="1"/>
</dbReference>
<protein>
    <submittedName>
        <fullName evidence="5">Oxygen-insensitive NAD(P)H nitroreductase</fullName>
        <ecNumber evidence="5">1.-.-.-</ecNumber>
    </submittedName>
</protein>
<organism evidence="5 6">
    <name type="scientific">Capnocytophaga ochracea</name>
    <dbReference type="NCBI Taxonomy" id="1018"/>
    <lineage>
        <taxon>Bacteria</taxon>
        <taxon>Pseudomonadati</taxon>
        <taxon>Bacteroidota</taxon>
        <taxon>Flavobacteriia</taxon>
        <taxon>Flavobacteriales</taxon>
        <taxon>Flavobacteriaceae</taxon>
        <taxon>Capnocytophaga</taxon>
    </lineage>
</organism>
<proteinExistence type="inferred from homology"/>
<dbReference type="EMBL" id="UAVS01000001">
    <property type="protein sequence ID" value="SQA93455.1"/>
    <property type="molecule type" value="Genomic_DNA"/>
</dbReference>
<dbReference type="PANTHER" id="PTHR43673:SF10">
    <property type="entry name" value="NADH DEHYDROGENASE_NAD(P)H NITROREDUCTASE XCC3605-RELATED"/>
    <property type="match status" value="1"/>
</dbReference>
<evidence type="ECO:0000259" key="4">
    <source>
        <dbReference type="Pfam" id="PF00881"/>
    </source>
</evidence>
<keyword evidence="2" id="KW-0521">NADP</keyword>
<evidence type="ECO:0000313" key="5">
    <source>
        <dbReference type="EMBL" id="SQA93455.1"/>
    </source>
</evidence>
<reference evidence="5 6" key="1">
    <citation type="submission" date="2018-06" db="EMBL/GenBank/DDBJ databases">
        <authorList>
            <consortium name="Pathogen Informatics"/>
            <person name="Doyle S."/>
        </authorList>
    </citation>
    <scope>NUCLEOTIDE SEQUENCE [LARGE SCALE GENOMIC DNA]</scope>
    <source>
        <strain evidence="5 6">NCTC11545</strain>
    </source>
</reference>
<dbReference type="CDD" id="cd02149">
    <property type="entry name" value="NfsB-like"/>
    <property type="match status" value="1"/>
</dbReference>
<keyword evidence="3 5" id="KW-0560">Oxidoreductase</keyword>
<dbReference type="GO" id="GO:0016491">
    <property type="term" value="F:oxidoreductase activity"/>
    <property type="evidence" value="ECO:0007669"/>
    <property type="project" value="UniProtKB-KW"/>
</dbReference>
<evidence type="ECO:0000256" key="2">
    <source>
        <dbReference type="ARBA" id="ARBA00022857"/>
    </source>
</evidence>